<evidence type="ECO:0000313" key="4">
    <source>
        <dbReference type="EMBL" id="TDW25283.1"/>
    </source>
</evidence>
<dbReference type="RefSeq" id="WP_134168172.1">
    <property type="nucleotide sequence ID" value="NZ_SODD01000005.1"/>
</dbReference>
<dbReference type="InterPro" id="IPR023365">
    <property type="entry name" value="Sortase_dom-sf"/>
</dbReference>
<accession>A0A4R8A3X2</accession>
<feature type="transmembrane region" description="Helical" evidence="3">
    <location>
        <begin position="21"/>
        <end position="42"/>
    </location>
</feature>
<evidence type="ECO:0000313" key="5">
    <source>
        <dbReference type="Proteomes" id="UP000294743"/>
    </source>
</evidence>
<keyword evidence="5" id="KW-1185">Reference proteome</keyword>
<dbReference type="InterPro" id="IPR005754">
    <property type="entry name" value="Sortase"/>
</dbReference>
<dbReference type="EMBL" id="SODD01000005">
    <property type="protein sequence ID" value="TDW25283.1"/>
    <property type="molecule type" value="Genomic_DNA"/>
</dbReference>
<gene>
    <name evidence="4" type="ORF">EDD63_10512</name>
</gene>
<dbReference type="Pfam" id="PF04203">
    <property type="entry name" value="Sortase"/>
    <property type="match status" value="1"/>
</dbReference>
<keyword evidence="3" id="KW-0472">Membrane</keyword>
<dbReference type="NCBIfam" id="TIGR03064">
    <property type="entry name" value="sortase_srtB"/>
    <property type="match status" value="1"/>
</dbReference>
<evidence type="ECO:0000256" key="1">
    <source>
        <dbReference type="ARBA" id="ARBA00022801"/>
    </source>
</evidence>
<organism evidence="4 5">
    <name type="scientific">Breznakia blatticola</name>
    <dbReference type="NCBI Taxonomy" id="1754012"/>
    <lineage>
        <taxon>Bacteria</taxon>
        <taxon>Bacillati</taxon>
        <taxon>Bacillota</taxon>
        <taxon>Erysipelotrichia</taxon>
        <taxon>Erysipelotrichales</taxon>
        <taxon>Erysipelotrichaceae</taxon>
        <taxon>Breznakia</taxon>
    </lineage>
</organism>
<proteinExistence type="predicted"/>
<protein>
    <submittedName>
        <fullName evidence="4">Sortase B</fullName>
    </submittedName>
</protein>
<name>A0A4R8A3X2_9FIRM</name>
<evidence type="ECO:0000256" key="2">
    <source>
        <dbReference type="PIRSR" id="PIRSR605754-1"/>
    </source>
</evidence>
<comment type="caution">
    <text evidence="4">The sequence shown here is derived from an EMBL/GenBank/DDBJ whole genome shotgun (WGS) entry which is preliminary data.</text>
</comment>
<dbReference type="GO" id="GO:0016787">
    <property type="term" value="F:hydrolase activity"/>
    <property type="evidence" value="ECO:0007669"/>
    <property type="project" value="UniProtKB-KW"/>
</dbReference>
<dbReference type="InterPro" id="IPR009835">
    <property type="entry name" value="SrtB"/>
</dbReference>
<dbReference type="Gene3D" id="2.40.260.10">
    <property type="entry name" value="Sortase"/>
    <property type="match status" value="1"/>
</dbReference>
<feature type="active site" description="Acyl-thioester intermediate" evidence="2">
    <location>
        <position position="232"/>
    </location>
</feature>
<feature type="transmembrane region" description="Helical" evidence="3">
    <location>
        <begin position="275"/>
        <end position="296"/>
    </location>
</feature>
<keyword evidence="3" id="KW-0812">Transmembrane</keyword>
<dbReference type="AlphaFoldDB" id="A0A4R8A3X2"/>
<dbReference type="SUPFAM" id="SSF63817">
    <property type="entry name" value="Sortase"/>
    <property type="match status" value="1"/>
</dbReference>
<dbReference type="CDD" id="cd05826">
    <property type="entry name" value="Sortase_B"/>
    <property type="match status" value="1"/>
</dbReference>
<dbReference type="OrthoDB" id="9806013at2"/>
<evidence type="ECO:0000256" key="3">
    <source>
        <dbReference type="SAM" id="Phobius"/>
    </source>
</evidence>
<keyword evidence="3" id="KW-1133">Transmembrane helix</keyword>
<keyword evidence="1" id="KW-0378">Hydrolase</keyword>
<dbReference type="Proteomes" id="UP000294743">
    <property type="component" value="Unassembled WGS sequence"/>
</dbReference>
<sequence length="316" mass="36119">MQEKKGYIDFWILVVRFMHKLMNRIIILLCILMIAYGTYAMWDNNKTTIAASTKQYKIYKPRTDSHVSFDELIAKNNDVFAWLSIDGTAIDYPVVQGNNNSKYMKTNPLGEPSPSGAIFLDARNSKDFQDFNSIIYGHHMNKNAMFGQLHTFTQQEVFQKNATGSLFYKDTTYALDVVGILKADAYDMDVYQPAIKQDYKKAQYVDYLQSKAVHWRDTAIQTDDRILLLSTCSNDTTNGRYILVAKISDEIVHPSIGNQQIIDTKPTVKTNGHCLWIIVGIMMLIIIFVGVLLLWVSKHKKKEANKEDIDTNSDSL</sequence>
<feature type="active site" description="Proton donor/acceptor" evidence="2">
    <location>
        <position position="138"/>
    </location>
</feature>
<reference evidence="4 5" key="1">
    <citation type="submission" date="2019-03" db="EMBL/GenBank/DDBJ databases">
        <title>Genomic Encyclopedia of Type Strains, Phase IV (KMG-IV): sequencing the most valuable type-strain genomes for metagenomic binning, comparative biology and taxonomic classification.</title>
        <authorList>
            <person name="Goeker M."/>
        </authorList>
    </citation>
    <scope>NUCLEOTIDE SEQUENCE [LARGE SCALE GENOMIC DNA]</scope>
    <source>
        <strain evidence="4 5">DSM 28867</strain>
    </source>
</reference>